<dbReference type="RefSeq" id="WP_069405665.1">
    <property type="nucleotide sequence ID" value="NZ_MIGZ01000068.1"/>
</dbReference>
<evidence type="ECO:0000259" key="5">
    <source>
        <dbReference type="Pfam" id="PF00171"/>
    </source>
</evidence>
<dbReference type="InterPro" id="IPR016163">
    <property type="entry name" value="Ald_DH_C"/>
</dbReference>
<dbReference type="PANTHER" id="PTHR42804">
    <property type="entry name" value="ALDEHYDE DEHYDROGENASE"/>
    <property type="match status" value="1"/>
</dbReference>
<dbReference type="SUPFAM" id="SSF53720">
    <property type="entry name" value="ALDH-like"/>
    <property type="match status" value="1"/>
</dbReference>
<proteinExistence type="inferred from homology"/>
<dbReference type="InterPro" id="IPR015590">
    <property type="entry name" value="Aldehyde_DH_dom"/>
</dbReference>
<sequence length="490" mass="50814">MTALDTVGTRLLVDGALITDAAQMCDVVDPSTGQVVRTVPQGGPAELDAALSGARRAFDDGQWAEQPADHRAKVLLRLADLIDEHSAGFTRFVETEVGTCRRVAGPGQVRRPMDHYRDMVARATSELGRPLPHLPGPPATGQRILREPWGVVAAITPWNAPHLLNLWKVAPALATGNTMVLKPAPEAPSCALLLGELAAEAGVPPGVLNVVTGGADVGEAMVADPRVDMVAFTGSSAVGRAIAQSAGATLKHVLLELGGKSALLALPDADVASLVAAVLRFVTLAGQGCGLLTRVLVPDALHDSVVDALVGALRHVRVGPANDPETSMGPVISASARDRIEATVSEAVAAGARIVCGGGRPSGVPEGGFYLEPTVLTGVTNDMAVAREEIFGPVVVVIRYSGDPDEGVRIANDSPYGLVGAVWTADTALGLRLARRIRAGQVRVNATTSGNEAPFGGYKQSGVGREVGQEGLLEYTTVKYVAWQLPSAET</sequence>
<evidence type="ECO:0000256" key="2">
    <source>
        <dbReference type="ARBA" id="ARBA00023002"/>
    </source>
</evidence>
<comment type="similarity">
    <text evidence="1 4">Belongs to the aldehyde dehydrogenase family.</text>
</comment>
<evidence type="ECO:0000256" key="3">
    <source>
        <dbReference type="PROSITE-ProRule" id="PRU10007"/>
    </source>
</evidence>
<keyword evidence="2 4" id="KW-0560">Oxidoreductase</keyword>
<feature type="active site" evidence="3">
    <location>
        <position position="256"/>
    </location>
</feature>
<dbReference type="InterPro" id="IPR016161">
    <property type="entry name" value="Ald_DH/histidinol_DH"/>
</dbReference>
<name>A0A1E3RU73_9MYCO</name>
<evidence type="ECO:0000256" key="4">
    <source>
        <dbReference type="RuleBase" id="RU003345"/>
    </source>
</evidence>
<dbReference type="Pfam" id="PF00171">
    <property type="entry name" value="Aldedh"/>
    <property type="match status" value="1"/>
</dbReference>
<dbReference type="FunFam" id="3.40.605.10:FF:000007">
    <property type="entry name" value="NAD/NADP-dependent betaine aldehyde dehydrogenase"/>
    <property type="match status" value="1"/>
</dbReference>
<dbReference type="Gene3D" id="3.40.605.10">
    <property type="entry name" value="Aldehyde Dehydrogenase, Chain A, domain 1"/>
    <property type="match status" value="1"/>
</dbReference>
<keyword evidence="7" id="KW-1185">Reference proteome</keyword>
<dbReference type="AlphaFoldDB" id="A0A1E3RU73"/>
<protein>
    <recommendedName>
        <fullName evidence="5">Aldehyde dehydrogenase domain-containing protein</fullName>
    </recommendedName>
</protein>
<gene>
    <name evidence="6" type="ORF">BHQ17_13305</name>
</gene>
<dbReference type="InterPro" id="IPR016162">
    <property type="entry name" value="Ald_DH_N"/>
</dbReference>
<comment type="caution">
    <text evidence="6">The sequence shown here is derived from an EMBL/GenBank/DDBJ whole genome shotgun (WGS) entry which is preliminary data.</text>
</comment>
<dbReference type="PANTHER" id="PTHR42804:SF1">
    <property type="entry name" value="ALDEHYDE DEHYDROGENASE-RELATED"/>
    <property type="match status" value="1"/>
</dbReference>
<accession>A0A1E3RU73</accession>
<feature type="domain" description="Aldehyde dehydrogenase" evidence="5">
    <location>
        <begin position="23"/>
        <end position="481"/>
    </location>
</feature>
<dbReference type="Gene3D" id="3.40.309.10">
    <property type="entry name" value="Aldehyde Dehydrogenase, Chain A, domain 2"/>
    <property type="match status" value="1"/>
</dbReference>
<dbReference type="FunFam" id="3.40.605.10:FF:000026">
    <property type="entry name" value="Aldehyde dehydrogenase, putative"/>
    <property type="match status" value="1"/>
</dbReference>
<dbReference type="PROSITE" id="PS00687">
    <property type="entry name" value="ALDEHYDE_DEHYDR_GLU"/>
    <property type="match status" value="1"/>
</dbReference>
<reference evidence="7" key="1">
    <citation type="submission" date="2016-09" db="EMBL/GenBank/DDBJ databases">
        <authorList>
            <person name="Greninger A.L."/>
            <person name="Jerome K.R."/>
            <person name="Mcnair B."/>
            <person name="Wallis C."/>
            <person name="Fang F."/>
        </authorList>
    </citation>
    <scope>NUCLEOTIDE SEQUENCE [LARGE SCALE GENOMIC DNA]</scope>
    <source>
        <strain evidence="7">M7</strain>
    </source>
</reference>
<organism evidence="6 7">
    <name type="scientific">Mycolicibacterium holsaticum</name>
    <dbReference type="NCBI Taxonomy" id="152142"/>
    <lineage>
        <taxon>Bacteria</taxon>
        <taxon>Bacillati</taxon>
        <taxon>Actinomycetota</taxon>
        <taxon>Actinomycetes</taxon>
        <taxon>Mycobacteriales</taxon>
        <taxon>Mycobacteriaceae</taxon>
        <taxon>Mycolicibacterium</taxon>
    </lineage>
</organism>
<dbReference type="OrthoDB" id="6882680at2"/>
<evidence type="ECO:0000313" key="6">
    <source>
        <dbReference type="EMBL" id="ODQ93465.1"/>
    </source>
</evidence>
<dbReference type="Proteomes" id="UP000094243">
    <property type="component" value="Unassembled WGS sequence"/>
</dbReference>
<evidence type="ECO:0000256" key="1">
    <source>
        <dbReference type="ARBA" id="ARBA00009986"/>
    </source>
</evidence>
<dbReference type="InterPro" id="IPR029510">
    <property type="entry name" value="Ald_DH_CS_GLU"/>
</dbReference>
<dbReference type="EMBL" id="MIGZ01000068">
    <property type="protein sequence ID" value="ODQ93465.1"/>
    <property type="molecule type" value="Genomic_DNA"/>
</dbReference>
<dbReference type="GO" id="GO:0016620">
    <property type="term" value="F:oxidoreductase activity, acting on the aldehyde or oxo group of donors, NAD or NADP as acceptor"/>
    <property type="evidence" value="ECO:0007669"/>
    <property type="project" value="InterPro"/>
</dbReference>
<evidence type="ECO:0000313" key="7">
    <source>
        <dbReference type="Proteomes" id="UP000094243"/>
    </source>
</evidence>